<comment type="caution">
    <text evidence="9">The sequence shown here is derived from an EMBL/GenBank/DDBJ whole genome shotgun (WGS) entry which is preliminary data.</text>
</comment>
<dbReference type="PANTHER" id="PTHR35803:SF2">
    <property type="entry name" value="RETAINING ALPHA-GALACTOSIDASE"/>
    <property type="match status" value="1"/>
</dbReference>
<dbReference type="Pfam" id="PF14509">
    <property type="entry name" value="GH97_C"/>
    <property type="match status" value="1"/>
</dbReference>
<keyword evidence="5" id="KW-0326">Glycosidase</keyword>
<feature type="domain" description="Glycosyl-hydrolase 97 C-terminal oligomerisation" evidence="8">
    <location>
        <begin position="537"/>
        <end position="612"/>
    </location>
</feature>
<comment type="subunit">
    <text evidence="2">Monomer.</text>
</comment>
<dbReference type="AlphaFoldDB" id="A0AAN4W3U5"/>
<dbReference type="InterPro" id="IPR013785">
    <property type="entry name" value="Aldolase_TIM"/>
</dbReference>
<feature type="domain" description="Glycosyl-hydrolase 97 N-terminal" evidence="7">
    <location>
        <begin position="17"/>
        <end position="275"/>
    </location>
</feature>
<evidence type="ECO:0000259" key="6">
    <source>
        <dbReference type="Pfam" id="PF10566"/>
    </source>
</evidence>
<dbReference type="GO" id="GO:0030246">
    <property type="term" value="F:carbohydrate binding"/>
    <property type="evidence" value="ECO:0007669"/>
    <property type="project" value="InterPro"/>
</dbReference>
<evidence type="ECO:0000256" key="5">
    <source>
        <dbReference type="ARBA" id="ARBA00023295"/>
    </source>
</evidence>
<dbReference type="PANTHER" id="PTHR35803">
    <property type="entry name" value="GLUCAN 1,4-ALPHA-GLUCOSIDASE SUSB-RELATED"/>
    <property type="match status" value="1"/>
</dbReference>
<sequence length="630" mass="71593">MACSPLSNSEKFNITMESPEGHFSVNIYLKYGLLHYAVLNQSEEVVMGPSSLGIKTDRQDYTTMLRCSKQEHEQDLLENMVLISGKKTNRTAIYHQSKFTFVNSQEREMVLEVRTFQDGFAFRYFIPEHANNWSQVQEESTEFYFPQGGLSWLQPYDQASEWTPAYENIYEEYKMASPSPTQNGWCLPALFDSGNKYFLISESGPFTPYAAMHLAEGSKKELYRLAWPDAMDANGLYDAKPRIQGDITTPWRCITITEDLSTLFSSDLVNLVAPPPVSGDTDWIATGLSSWSWLTDHDSPQDFEKLKPYIDLSARMQWPYALIDANWDNMSNGSIEEVIQYAEERDVGLFLWYNSGGKHNVVTEAPRNLLHDAYARKKEFERLQKWGVKGIKVDFFQSDKKEIMALYLDILKDAMDYHLMVNFHGCTIPRGWARMYPNLITMEAVRGEEVYYFGKNFPQKAPVANCILPFTRNVVGSMDYTPTVFTTFDHPHLTTMGHELALALIFESGVQHMGDSPEMYDALPIQTRELLSELPASWEESRLLQARIGKEVIVARRSGNAWYVAGINGEDFPKTWKLNLGALQKFGAFNFSTDTPSLTGVSVQKIAIQSSNAVRVSAYGGFLGKIELPS</sequence>
<name>A0AAN4W3U5_9BACT</name>
<organism evidence="9 10">
    <name type="scientific">Persicobacter diffluens</name>
    <dbReference type="NCBI Taxonomy" id="981"/>
    <lineage>
        <taxon>Bacteria</taxon>
        <taxon>Pseudomonadati</taxon>
        <taxon>Bacteroidota</taxon>
        <taxon>Cytophagia</taxon>
        <taxon>Cytophagales</taxon>
        <taxon>Persicobacteraceae</taxon>
        <taxon>Persicobacter</taxon>
    </lineage>
</organism>
<dbReference type="Gene3D" id="2.60.40.1180">
    <property type="entry name" value="Golgi alpha-mannosidase II"/>
    <property type="match status" value="1"/>
</dbReference>
<evidence type="ECO:0000313" key="10">
    <source>
        <dbReference type="Proteomes" id="UP001310022"/>
    </source>
</evidence>
<keyword evidence="10" id="KW-1185">Reference proteome</keyword>
<dbReference type="InterPro" id="IPR029486">
    <property type="entry name" value="GH97_N"/>
</dbReference>
<accession>A0AAN4W3U5</accession>
<proteinExistence type="predicted"/>
<dbReference type="EMBL" id="BQKE01000005">
    <property type="protein sequence ID" value="GJM64384.1"/>
    <property type="molecule type" value="Genomic_DNA"/>
</dbReference>
<dbReference type="InterPro" id="IPR029483">
    <property type="entry name" value="GH97_C"/>
</dbReference>
<dbReference type="Proteomes" id="UP001310022">
    <property type="component" value="Unassembled WGS sequence"/>
</dbReference>
<feature type="domain" description="Glycosyl-hydrolase 97 catalytic" evidence="6">
    <location>
        <begin position="284"/>
        <end position="445"/>
    </location>
</feature>
<reference evidence="9 10" key="1">
    <citation type="submission" date="2021-12" db="EMBL/GenBank/DDBJ databases">
        <title>Genome sequencing of bacteria with rrn-lacking chromosome and rrn-plasmid.</title>
        <authorList>
            <person name="Anda M."/>
            <person name="Iwasaki W."/>
        </authorList>
    </citation>
    <scope>NUCLEOTIDE SEQUENCE [LARGE SCALE GENOMIC DNA]</scope>
    <source>
        <strain evidence="9 10">NBRC 15940</strain>
    </source>
</reference>
<gene>
    <name evidence="9" type="ORF">PEDI_49360</name>
</gene>
<dbReference type="InterPro" id="IPR017853">
    <property type="entry name" value="GH"/>
</dbReference>
<evidence type="ECO:0000256" key="4">
    <source>
        <dbReference type="ARBA" id="ARBA00022837"/>
    </source>
</evidence>
<evidence type="ECO:0000256" key="3">
    <source>
        <dbReference type="ARBA" id="ARBA00022801"/>
    </source>
</evidence>
<evidence type="ECO:0000256" key="2">
    <source>
        <dbReference type="ARBA" id="ARBA00011245"/>
    </source>
</evidence>
<protein>
    <submittedName>
        <fullName evidence="9">Alpha-glucosidase</fullName>
    </submittedName>
</protein>
<dbReference type="Pfam" id="PF10566">
    <property type="entry name" value="Glyco_hydro_97"/>
    <property type="match status" value="1"/>
</dbReference>
<dbReference type="SUPFAM" id="SSF51445">
    <property type="entry name" value="(Trans)glycosidases"/>
    <property type="match status" value="1"/>
</dbReference>
<dbReference type="InterPro" id="IPR013780">
    <property type="entry name" value="Glyco_hydro_b"/>
</dbReference>
<dbReference type="Gene3D" id="2.70.98.10">
    <property type="match status" value="1"/>
</dbReference>
<evidence type="ECO:0000259" key="8">
    <source>
        <dbReference type="Pfam" id="PF14509"/>
    </source>
</evidence>
<dbReference type="Pfam" id="PF14508">
    <property type="entry name" value="GH97_N"/>
    <property type="match status" value="1"/>
</dbReference>
<evidence type="ECO:0000256" key="1">
    <source>
        <dbReference type="ARBA" id="ARBA00001913"/>
    </source>
</evidence>
<keyword evidence="3" id="KW-0378">Hydrolase</keyword>
<keyword evidence="4" id="KW-0106">Calcium</keyword>
<dbReference type="Gene3D" id="3.20.20.70">
    <property type="entry name" value="Aldolase class I"/>
    <property type="match status" value="1"/>
</dbReference>
<dbReference type="GO" id="GO:0016798">
    <property type="term" value="F:hydrolase activity, acting on glycosyl bonds"/>
    <property type="evidence" value="ECO:0007669"/>
    <property type="project" value="UniProtKB-KW"/>
</dbReference>
<evidence type="ECO:0000313" key="9">
    <source>
        <dbReference type="EMBL" id="GJM64384.1"/>
    </source>
</evidence>
<evidence type="ECO:0000259" key="7">
    <source>
        <dbReference type="Pfam" id="PF14508"/>
    </source>
</evidence>
<comment type="cofactor">
    <cofactor evidence="1">
        <name>Ca(2+)</name>
        <dbReference type="ChEBI" id="CHEBI:29108"/>
    </cofactor>
</comment>
<dbReference type="InterPro" id="IPR052720">
    <property type="entry name" value="Glycosyl_hydrolase_97"/>
</dbReference>
<dbReference type="InterPro" id="IPR019563">
    <property type="entry name" value="GH97_catalytic"/>
</dbReference>
<dbReference type="InterPro" id="IPR014718">
    <property type="entry name" value="GH-type_carb-bd"/>
</dbReference>